<dbReference type="Pfam" id="PF07703">
    <property type="entry name" value="A2M_BRD"/>
    <property type="match status" value="1"/>
</dbReference>
<feature type="signal peptide" evidence="3">
    <location>
        <begin position="1"/>
        <end position="18"/>
    </location>
</feature>
<dbReference type="InterPro" id="IPR051802">
    <property type="entry name" value="YfhM-like"/>
</dbReference>
<comment type="caution">
    <text evidence="6">The sequence shown here is derived from an EMBL/GenBank/DDBJ whole genome shotgun (WGS) entry which is preliminary data.</text>
</comment>
<dbReference type="Pfam" id="PF00207">
    <property type="entry name" value="A2M"/>
    <property type="match status" value="1"/>
</dbReference>
<dbReference type="SUPFAM" id="SSF48239">
    <property type="entry name" value="Terpenoid cyclases/Protein prenyltransferases"/>
    <property type="match status" value="1"/>
</dbReference>
<protein>
    <recommendedName>
        <fullName evidence="8">Alpha-2-macroglobulin family protein</fullName>
    </recommendedName>
</protein>
<dbReference type="InterPro" id="IPR026284">
    <property type="entry name" value="A2MG_proteobact"/>
</dbReference>
<dbReference type="InterPro" id="IPR011625">
    <property type="entry name" value="A2M_N_BRD"/>
</dbReference>
<dbReference type="SMART" id="SM01359">
    <property type="entry name" value="A2M_N_2"/>
    <property type="match status" value="1"/>
</dbReference>
<keyword evidence="7" id="KW-1185">Reference proteome</keyword>
<reference evidence="6" key="2">
    <citation type="journal article" date="2021" name="Syst. Appl. Microbiol.">
        <title>Roseomonas hellenica sp. nov., isolated from roots of wild-growing Alkanna tinctoria.</title>
        <authorList>
            <person name="Rat A."/>
            <person name="Naranjo H.D."/>
            <person name="Lebbe L."/>
            <person name="Cnockaert M."/>
            <person name="Krigas N."/>
            <person name="Grigoriadou K."/>
            <person name="Maloupa E."/>
            <person name="Willems A."/>
        </authorList>
    </citation>
    <scope>NUCLEOTIDE SEQUENCE</scope>
    <source>
        <strain evidence="6">LMG 28251</strain>
    </source>
</reference>
<evidence type="ECO:0000256" key="2">
    <source>
        <dbReference type="ARBA" id="ARBA00022729"/>
    </source>
</evidence>
<dbReference type="InterPro" id="IPR002890">
    <property type="entry name" value="MG2"/>
</dbReference>
<evidence type="ECO:0000256" key="1">
    <source>
        <dbReference type="ARBA" id="ARBA00010556"/>
    </source>
</evidence>
<dbReference type="RefSeq" id="WP_211873429.1">
    <property type="nucleotide sequence ID" value="NZ_JAAEDH010000004.1"/>
</dbReference>
<dbReference type="InterPro" id="IPR041462">
    <property type="entry name" value="Bact_A2M_MG6"/>
</dbReference>
<feature type="domain" description="Alpha-2-macroglobulin" evidence="5">
    <location>
        <begin position="1056"/>
        <end position="1144"/>
    </location>
</feature>
<dbReference type="Pfam" id="PF17972">
    <property type="entry name" value="bMG5"/>
    <property type="match status" value="1"/>
</dbReference>
<dbReference type="PANTHER" id="PTHR40094:SF1">
    <property type="entry name" value="UBIQUITIN DOMAIN-CONTAINING PROTEIN"/>
    <property type="match status" value="1"/>
</dbReference>
<dbReference type="PANTHER" id="PTHR40094">
    <property type="entry name" value="ALPHA-2-MACROGLOBULIN HOMOLOG"/>
    <property type="match status" value="1"/>
</dbReference>
<evidence type="ECO:0008006" key="8">
    <source>
        <dbReference type="Google" id="ProtNLM"/>
    </source>
</evidence>
<dbReference type="Pfam" id="PF11974">
    <property type="entry name" value="bMG3"/>
    <property type="match status" value="1"/>
</dbReference>
<dbReference type="InterPro" id="IPR001599">
    <property type="entry name" value="Macroglobln_a2"/>
</dbReference>
<organism evidence="6 7">
    <name type="scientific">Plastoroseomonas arctica</name>
    <dbReference type="NCBI Taxonomy" id="1509237"/>
    <lineage>
        <taxon>Bacteria</taxon>
        <taxon>Pseudomonadati</taxon>
        <taxon>Pseudomonadota</taxon>
        <taxon>Alphaproteobacteria</taxon>
        <taxon>Acetobacterales</taxon>
        <taxon>Acetobacteraceae</taxon>
        <taxon>Plastoroseomonas</taxon>
    </lineage>
</organism>
<evidence type="ECO:0000259" key="5">
    <source>
        <dbReference type="SMART" id="SM01360"/>
    </source>
</evidence>
<gene>
    <name evidence="6" type="ORF">GXW79_05945</name>
</gene>
<reference evidence="6" key="1">
    <citation type="submission" date="2020-01" db="EMBL/GenBank/DDBJ databases">
        <authorList>
            <person name="Rat A."/>
        </authorList>
    </citation>
    <scope>NUCLEOTIDE SEQUENCE</scope>
    <source>
        <strain evidence="6">LMG 28251</strain>
    </source>
</reference>
<dbReference type="InterPro" id="IPR041203">
    <property type="entry name" value="Bact_A2M_MG5"/>
</dbReference>
<accession>A0AAF1JVH3</accession>
<dbReference type="InterPro" id="IPR021868">
    <property type="entry name" value="Alpha_2_Macroglob_MG3"/>
</dbReference>
<sequence length="1696" mass="180650">MRALLLLIALAFTMPAVAQTAFELPGLERDAAAYRSELQRRFPGANPQARAAAEARAIQAERQNNIPAAIAAWEERLSSGAMPPEGWMTLARLHLARRPPDAARALMSAWVAFSIVPAGPPEIPSLLLIADALRALNRQAQMLEAITAAAERAPTDTGLQARLAATRREVGLLPARLRTEPESEPARACVAFTLPPARRQDWTPADWVRAEPAIPDLAVVREGDELCVAGLPWGRTTRLTFRAGMPGEDNTTLVNAQVLPVAMPNRTPRLAFDQRTHILPRGQEPRITLGSTNVSAVSIRLIRVAERNLVGLRQSWQPGQAMEAYTAENLAEETGTLLWQGRAEIPRFEVNRTQRTALPLPDILRTAPPGLFVLALRSGDGNARNEATAALPIIITDIGLVAWRGADGVAVQARALGSAQIKPGIRVALMARNNEVLAEATTDTTGLARFAAPLLRGRAGLAPVALHATDGTDFASLDLEAAAFDLSDRGATGRPHPAALDAFVWLDRGIYRPGETVQIAALLRDAAGAPVDLPVRLRVRRPSGQVFAELTPDRAPGAALLWPMTLSRGAPAGAWTIEALSDSEAPPIGRASFRVDAFVPERLAVEATPPPGPLVPGRLMPVPVTARFLYGAPGSGLSANAQFMLAVNPTPFPDWAGWRIGLVDETFAPSLQTIEVPETDADGRTTLPLILRAAPDSTRVLQADVAVFVSEPGGSETRAQFTVPVRPAGRLVALRPAFSGEAIDDNAEAAFEVVALSPEGAATPARLRIRLLRERPNWRLVTRGSVARYETVWRDEVVDSTEADFAPGAPIRFARTLPFGRYRIEAADSAGLGITSMRFRAGWAASENAETPDRIDVSTDRQSFADGATARVRVVPPFAGRASVAILTDRLLSIREIEIPASGTEIEVPVSASWGPGAYVAVSLYRPGEERRGPGRALGLAWIALDPAPRRLEVSIDAPERITPRQRLMVPVRIAGGGGSAHLTLAAIDEGILSLTRFASPDPAGHFLGRRRLGTDIRDDYGRLIAPAEGEATALRQGGDGDDPTGLVRIPTRIVTLFSGIVAADANGQAMVPLDIPDFAGELRLMAVAWEGPRIGAASRPLTIRDPVVAEAILPRFLAPGDEAMLPVLLHNLDLPPGAITATLTTEGPLAISGPTTLTANLATGARAQPATVLRATGAGEGTLRLTVTGPQNFAVTRESVITLRSSRPLAVESASGTIAPGQTANLTPDGSRFLPGSWRATATLGAAIRYDAAPLLAALGNSFCPCTEQVASQILALSYAPDAPDRAGTLQRAVEALLDRQRFDGAFGVYSAQGEPQTWLTLYAIEALLRARAGGVGIAEQAIENALKHVEDLLEDTTEDTADNRADQAYRVHILAMSGRHRLGAARRLLENIAELPTPLARAQLGAAFARAGDQARAETAFAAALAAPERRWWRHDFGSQVRDALAVAALLKESGLLEDRLPAFVSRLPTQLSPVTTSAQEQGWAVAAAGILSGGNRPVRATLDGAALSERPTVTAALTGRAAVRNLADIPLTQTVSVTGIPTQPYPAGRSSLRILRRFVNLDGTNVNLDQHRQGQSFIVVLEARADSQEEHRVLLQQGLPAGWEITARLGPGAVPGLPWLEALSPTETQPALDDRFAAIAVVSPQQPLLRAAFRIRATTPGVFELPGAEVIDTGRPAFFARQNTNRLTVQTPQ</sequence>
<dbReference type="GO" id="GO:0004866">
    <property type="term" value="F:endopeptidase inhibitor activity"/>
    <property type="evidence" value="ECO:0007669"/>
    <property type="project" value="InterPro"/>
</dbReference>
<evidence type="ECO:0000259" key="4">
    <source>
        <dbReference type="SMART" id="SM01359"/>
    </source>
</evidence>
<name>A0AAF1JVH3_9PROT</name>
<feature type="domain" description="Alpha-2-macroglobulin bait region" evidence="4">
    <location>
        <begin position="855"/>
        <end position="995"/>
    </location>
</feature>
<evidence type="ECO:0000256" key="3">
    <source>
        <dbReference type="SAM" id="SignalP"/>
    </source>
</evidence>
<dbReference type="InterPro" id="IPR049120">
    <property type="entry name" value="A2M_bMG2"/>
</dbReference>
<dbReference type="PIRSF" id="PIRSF038980">
    <property type="entry name" value="A2M_bac"/>
    <property type="match status" value="1"/>
</dbReference>
<dbReference type="Gene3D" id="2.60.40.1930">
    <property type="match status" value="1"/>
</dbReference>
<dbReference type="SMART" id="SM01360">
    <property type="entry name" value="A2M"/>
    <property type="match status" value="1"/>
</dbReference>
<dbReference type="InterPro" id="IPR008930">
    <property type="entry name" value="Terpenoid_cyclase/PrenylTrfase"/>
</dbReference>
<dbReference type="Pfam" id="PF17973">
    <property type="entry name" value="bMG10"/>
    <property type="match status" value="1"/>
</dbReference>
<dbReference type="Pfam" id="PF21142">
    <property type="entry name" value="A2M_bMG2"/>
    <property type="match status" value="1"/>
</dbReference>
<dbReference type="InterPro" id="IPR041246">
    <property type="entry name" value="Bact_MG10"/>
</dbReference>
<dbReference type="Pfam" id="PF17962">
    <property type="entry name" value="bMG6"/>
    <property type="match status" value="1"/>
</dbReference>
<comment type="similarity">
    <text evidence="1">Belongs to the protease inhibitor I39 (alpha-2-macroglobulin) family. Bacterial alpha-2-macroglobulin subfamily.</text>
</comment>
<proteinExistence type="inferred from homology"/>
<feature type="chain" id="PRO_5042235587" description="Alpha-2-macroglobulin family protein" evidence="3">
    <location>
        <begin position="19"/>
        <end position="1696"/>
    </location>
</feature>
<dbReference type="EMBL" id="JAAEDH010000004">
    <property type="protein sequence ID" value="MBR0654616.1"/>
    <property type="molecule type" value="Genomic_DNA"/>
</dbReference>
<evidence type="ECO:0000313" key="7">
    <source>
        <dbReference type="Proteomes" id="UP001196068"/>
    </source>
</evidence>
<keyword evidence="2 3" id="KW-0732">Signal</keyword>
<evidence type="ECO:0000313" key="6">
    <source>
        <dbReference type="EMBL" id="MBR0654616.1"/>
    </source>
</evidence>
<dbReference type="Proteomes" id="UP001196068">
    <property type="component" value="Unassembled WGS sequence"/>
</dbReference>
<dbReference type="Gene3D" id="1.50.10.20">
    <property type="match status" value="1"/>
</dbReference>
<dbReference type="Pfam" id="PF01835">
    <property type="entry name" value="MG2"/>
    <property type="match status" value="1"/>
</dbReference>